<dbReference type="InterPro" id="IPR008947">
    <property type="entry name" value="PLipase_C/P1_nuclease_dom_sf"/>
</dbReference>
<keyword evidence="4" id="KW-1185">Reference proteome</keyword>
<dbReference type="Proteomes" id="UP000287687">
    <property type="component" value="Unassembled WGS sequence"/>
</dbReference>
<dbReference type="SUPFAM" id="SSF48537">
    <property type="entry name" value="Phospholipase C/P1 nuclease"/>
    <property type="match status" value="1"/>
</dbReference>
<dbReference type="RefSeq" id="WP_128445489.1">
    <property type="nucleotide sequence ID" value="NZ_SBIP01000006.1"/>
</dbReference>
<proteinExistence type="predicted"/>
<evidence type="ECO:0000256" key="1">
    <source>
        <dbReference type="SAM" id="MobiDB-lite"/>
    </source>
</evidence>
<dbReference type="Gene3D" id="1.10.575.10">
    <property type="entry name" value="P1 Nuclease"/>
    <property type="match status" value="1"/>
</dbReference>
<dbReference type="GO" id="GO:0016788">
    <property type="term" value="F:hydrolase activity, acting on ester bonds"/>
    <property type="evidence" value="ECO:0007669"/>
    <property type="project" value="InterPro"/>
</dbReference>
<dbReference type="InterPro" id="IPR057904">
    <property type="entry name" value="Nal1_C"/>
</dbReference>
<accession>A0A3S3S243</accession>
<dbReference type="Pfam" id="PF25819">
    <property type="entry name" value="Nal1_C"/>
    <property type="match status" value="1"/>
</dbReference>
<evidence type="ECO:0000313" key="3">
    <source>
        <dbReference type="EMBL" id="RWX74828.1"/>
    </source>
</evidence>
<name>A0A3S3S243_9HYPH</name>
<evidence type="ECO:0000313" key="4">
    <source>
        <dbReference type="Proteomes" id="UP000287687"/>
    </source>
</evidence>
<dbReference type="AlphaFoldDB" id="A0A3S3S243"/>
<gene>
    <name evidence="3" type="ORF">EPK99_23320</name>
</gene>
<organism evidence="3 4">
    <name type="scientific">Neorhizobium lilium</name>
    <dbReference type="NCBI Taxonomy" id="2503024"/>
    <lineage>
        <taxon>Bacteria</taxon>
        <taxon>Pseudomonadati</taxon>
        <taxon>Pseudomonadota</taxon>
        <taxon>Alphaproteobacteria</taxon>
        <taxon>Hyphomicrobiales</taxon>
        <taxon>Rhizobiaceae</taxon>
        <taxon>Rhizobium/Agrobacterium group</taxon>
        <taxon>Neorhizobium</taxon>
    </lineage>
</organism>
<comment type="caution">
    <text evidence="3">The sequence shown here is derived from an EMBL/GenBank/DDBJ whole genome shotgun (WGS) entry which is preliminary data.</text>
</comment>
<feature type="compositionally biased region" description="Basic and acidic residues" evidence="1">
    <location>
        <begin position="57"/>
        <end position="73"/>
    </location>
</feature>
<feature type="region of interest" description="Disordered" evidence="1">
    <location>
        <begin position="51"/>
        <end position="73"/>
    </location>
</feature>
<evidence type="ECO:0000259" key="2">
    <source>
        <dbReference type="Pfam" id="PF25819"/>
    </source>
</evidence>
<sequence>MNILGVERNYSSLSVKDLLEARDLYHYHLIHKANVVGTAIGLYLIRETDPWPTSSRPDADMRTRSVAPKGERTLDNSSVRDYSWPCIIVFVDVWVDEDRFGSGKRDLHPENIVPKTLYMPDGRTLPVCVVKVTPAKAAPAHLPAAHWPQTLIGGGFPLVAITQGEKRLASIGCLVTDGHTVFALTNRHVSGPEGCPISAILRGGEVEIGRSSAKQLTRLPFTDVYRDFPGQRTWLTLDIGLVEISDLKDWTSQVYGLGSVGPLADLSERNISLRLIEAETVAYGASSGRLKGRIKALFYRHRSIGGYDDVSDFLIAPDPREPNQTQPGDSGTVWHLKMTDPNAPVRPLAVEWGGQTFLSGTREGGFNFALATSLSNVCRLLDVELVRDHNTGVKPYWGKTGHYSIAAFACDAIQSKKLETLMQANRDRIAFELSGLDPDAIEQAIKDAKEGGEFVPLADVPDIVWKQAASKIKGGRKGGINPENPTHYADIDQPRPGDGLTLRDICSADPSKVTVEDWQAYYDTLGHTKPSERGLLPFRVWQFYDAMVESLRKSDVPAFVCAAGIMAHYVGDASQTLHGSYLNNGYPDGRGDGVHGAYEDAMVDNESETLFDLIGKDLAKARGRLDLLTDGQAVAVCVFNLMDRTMAALPPASIVDAYIATGGGKSRRVTSALWEQFGETTAAAMADGARVLALVWDSAWKAGNGDRLKNKDLIAIDKAELMALYEDRNFVPSLVLNDIAAILK</sequence>
<feature type="domain" description="Nal1 C-terminal" evidence="2">
    <location>
        <begin position="241"/>
        <end position="358"/>
    </location>
</feature>
<reference evidence="3 4" key="1">
    <citation type="submission" date="2019-01" db="EMBL/GenBank/DDBJ databases">
        <title>The draft genome of Rhizobium sp. 24NR.</title>
        <authorList>
            <person name="Liu L."/>
            <person name="Liang L."/>
            <person name="Shi S."/>
            <person name="Xu L."/>
            <person name="Wang X."/>
            <person name="Li L."/>
            <person name="Zhang X."/>
        </authorList>
    </citation>
    <scope>NUCLEOTIDE SEQUENCE [LARGE SCALE GENOMIC DNA]</scope>
    <source>
        <strain evidence="3 4">24NR</strain>
    </source>
</reference>
<feature type="region of interest" description="Disordered" evidence="1">
    <location>
        <begin position="474"/>
        <end position="494"/>
    </location>
</feature>
<dbReference type="EMBL" id="SBIP01000006">
    <property type="protein sequence ID" value="RWX74828.1"/>
    <property type="molecule type" value="Genomic_DNA"/>
</dbReference>
<protein>
    <submittedName>
        <fullName evidence="3">S1/P1 Nuclease</fullName>
    </submittedName>
</protein>
<dbReference type="OrthoDB" id="267579at2"/>